<evidence type="ECO:0000256" key="7">
    <source>
        <dbReference type="ARBA" id="ARBA00022990"/>
    </source>
</evidence>
<dbReference type="Pfam" id="PF00076">
    <property type="entry name" value="RRM_1"/>
    <property type="match status" value="2"/>
</dbReference>
<proteinExistence type="predicted"/>
<keyword evidence="5" id="KW-0832">Ubl conjugation</keyword>
<dbReference type="Gene3D" id="3.30.70.330">
    <property type="match status" value="3"/>
</dbReference>
<feature type="region of interest" description="Disordered" evidence="10">
    <location>
        <begin position="390"/>
        <end position="422"/>
    </location>
</feature>
<accession>A0AAV2S5K0</accession>
<dbReference type="SMART" id="SM00360">
    <property type="entry name" value="RRM"/>
    <property type="match status" value="2"/>
</dbReference>
<evidence type="ECO:0000256" key="6">
    <source>
        <dbReference type="ARBA" id="ARBA00022884"/>
    </source>
</evidence>
<evidence type="ECO:0000256" key="10">
    <source>
        <dbReference type="SAM" id="MobiDB-lite"/>
    </source>
</evidence>
<protein>
    <recommendedName>
        <fullName evidence="11">RRM domain-containing protein</fullName>
    </recommendedName>
</protein>
<keyword evidence="13" id="KW-1185">Reference proteome</keyword>
<dbReference type="InterPro" id="IPR035979">
    <property type="entry name" value="RBD_domain_sf"/>
</dbReference>
<keyword evidence="7" id="KW-0007">Acetylation</keyword>
<evidence type="ECO:0000259" key="11">
    <source>
        <dbReference type="PROSITE" id="PS50102"/>
    </source>
</evidence>
<name>A0AAV2S5K0_MEGNR</name>
<dbReference type="GO" id="GO:0003723">
    <property type="term" value="F:RNA binding"/>
    <property type="evidence" value="ECO:0007669"/>
    <property type="project" value="UniProtKB-UniRule"/>
</dbReference>
<keyword evidence="3" id="KW-0597">Phosphoprotein</keyword>
<dbReference type="InterPro" id="IPR050666">
    <property type="entry name" value="ESRP"/>
</dbReference>
<evidence type="ECO:0000313" key="12">
    <source>
        <dbReference type="EMBL" id="CAL4159913.1"/>
    </source>
</evidence>
<feature type="domain" description="RRM" evidence="11">
    <location>
        <begin position="109"/>
        <end position="186"/>
    </location>
</feature>
<feature type="non-terminal residue" evidence="12">
    <location>
        <position position="422"/>
    </location>
</feature>
<evidence type="ECO:0000256" key="8">
    <source>
        <dbReference type="ARBA" id="ARBA00023242"/>
    </source>
</evidence>
<comment type="caution">
    <text evidence="12">The sequence shown here is derived from an EMBL/GenBank/DDBJ whole genome shotgun (WGS) entry which is preliminary data.</text>
</comment>
<comment type="subcellular location">
    <subcellularLocation>
        <location evidence="1">Nucleus</location>
    </subcellularLocation>
</comment>
<dbReference type="PANTHER" id="PTHR13976">
    <property type="entry name" value="HETEROGENEOUS NUCLEAR RIBONUCLEOPROTEIN-RELATED"/>
    <property type="match status" value="1"/>
</dbReference>
<feature type="region of interest" description="Disordered" evidence="10">
    <location>
        <begin position="197"/>
        <end position="245"/>
    </location>
</feature>
<keyword evidence="4" id="KW-0677">Repeat</keyword>
<dbReference type="SUPFAM" id="SSF54928">
    <property type="entry name" value="RNA-binding domain, RBD"/>
    <property type="match status" value="2"/>
</dbReference>
<evidence type="ECO:0000256" key="1">
    <source>
        <dbReference type="ARBA" id="ARBA00004123"/>
    </source>
</evidence>
<dbReference type="Proteomes" id="UP001497623">
    <property type="component" value="Unassembled WGS sequence"/>
</dbReference>
<dbReference type="PROSITE" id="PS50102">
    <property type="entry name" value="RRM"/>
    <property type="match status" value="2"/>
</dbReference>
<keyword evidence="6 9" id="KW-0694">RNA-binding</keyword>
<sequence>MVDSMENYMILYNVRAMPLPCTTMLIPTEGIELAGGSDGIHLTLSREGRPSGEAYVELESPEDLAEALKKHNQHMGRRYIEVFKAKRSEMEWVVKRNSFGGGGRNEEDGVVRLRGLPFGCSKEEIAQFFSGLEIVPNGIALPTDFQGRHTGEAYVQFVNKEVAEKALEKHKEKIAHRYIEIFRSNLGEVRMAMSPKMRGGPGGPMGSYNNRSSPYDSRDRFGGMNRYNMGPPRGRNPNISSIKECLSGGARNHDEVASSCDQTRKGGLPGNTGIGLGHISIKQQKRGKKCWNEEDGVVRLRGLPFGCSKEEIAQFFSGLEIVPNGIALPTDFQGRHTGEAYVQFVNKEVAEKALEKHKEKNCAQSSAHGYIEIFRSNLGEVRMAMSPKMRGGPGGPMGSYNNRSSPYDSRDRFGGMNRYNMG</sequence>
<reference evidence="12 13" key="1">
    <citation type="submission" date="2024-05" db="EMBL/GenBank/DDBJ databases">
        <authorList>
            <person name="Wallberg A."/>
        </authorList>
    </citation>
    <scope>NUCLEOTIDE SEQUENCE [LARGE SCALE GENOMIC DNA]</scope>
</reference>
<evidence type="ECO:0000256" key="4">
    <source>
        <dbReference type="ARBA" id="ARBA00022737"/>
    </source>
</evidence>
<evidence type="ECO:0000256" key="3">
    <source>
        <dbReference type="ARBA" id="ARBA00022553"/>
    </source>
</evidence>
<evidence type="ECO:0000256" key="2">
    <source>
        <dbReference type="ARBA" id="ARBA00022499"/>
    </source>
</evidence>
<dbReference type="GO" id="GO:0005634">
    <property type="term" value="C:nucleus"/>
    <property type="evidence" value="ECO:0007669"/>
    <property type="project" value="UniProtKB-SubCell"/>
</dbReference>
<keyword evidence="2" id="KW-1017">Isopeptide bond</keyword>
<dbReference type="InterPro" id="IPR000504">
    <property type="entry name" value="RRM_dom"/>
</dbReference>
<feature type="domain" description="RRM" evidence="11">
    <location>
        <begin position="296"/>
        <end position="386"/>
    </location>
</feature>
<dbReference type="FunFam" id="3.30.70.330:FF:000031">
    <property type="entry name" value="Heterogeneous nuclear ribonucleoprotein h3 isoform"/>
    <property type="match status" value="1"/>
</dbReference>
<dbReference type="AlphaFoldDB" id="A0AAV2S5K0"/>
<organism evidence="12 13">
    <name type="scientific">Meganyctiphanes norvegica</name>
    <name type="common">Northern krill</name>
    <name type="synonym">Thysanopoda norvegica</name>
    <dbReference type="NCBI Taxonomy" id="48144"/>
    <lineage>
        <taxon>Eukaryota</taxon>
        <taxon>Metazoa</taxon>
        <taxon>Ecdysozoa</taxon>
        <taxon>Arthropoda</taxon>
        <taxon>Crustacea</taxon>
        <taxon>Multicrustacea</taxon>
        <taxon>Malacostraca</taxon>
        <taxon>Eumalacostraca</taxon>
        <taxon>Eucarida</taxon>
        <taxon>Euphausiacea</taxon>
        <taxon>Euphausiidae</taxon>
        <taxon>Meganyctiphanes</taxon>
    </lineage>
</organism>
<evidence type="ECO:0000256" key="9">
    <source>
        <dbReference type="PROSITE-ProRule" id="PRU00176"/>
    </source>
</evidence>
<dbReference type="EMBL" id="CAXKWB010043810">
    <property type="protein sequence ID" value="CAL4159913.1"/>
    <property type="molecule type" value="Genomic_DNA"/>
</dbReference>
<dbReference type="InterPro" id="IPR012677">
    <property type="entry name" value="Nucleotide-bd_a/b_plait_sf"/>
</dbReference>
<evidence type="ECO:0000256" key="5">
    <source>
        <dbReference type="ARBA" id="ARBA00022843"/>
    </source>
</evidence>
<evidence type="ECO:0000313" key="13">
    <source>
        <dbReference type="Proteomes" id="UP001497623"/>
    </source>
</evidence>
<gene>
    <name evidence="12" type="ORF">MNOR_LOCUS32355</name>
</gene>
<keyword evidence="8" id="KW-0539">Nucleus</keyword>